<dbReference type="InterPro" id="IPR018197">
    <property type="entry name" value="Glycerate_kinase_RE-like"/>
</dbReference>
<dbReference type="InterPro" id="IPR036129">
    <property type="entry name" value="Glycerate_kinase_sf"/>
</dbReference>
<dbReference type="InterPro" id="IPR018193">
    <property type="entry name" value="Glyc_kinase_flavodox-like_fold"/>
</dbReference>
<evidence type="ECO:0000313" key="6">
    <source>
        <dbReference type="Proteomes" id="UP001501074"/>
    </source>
</evidence>
<comment type="similarity">
    <text evidence="1 4">Belongs to the glycerate kinase type-1 family.</text>
</comment>
<dbReference type="NCBIfam" id="TIGR00045">
    <property type="entry name" value="glycerate kinase"/>
    <property type="match status" value="1"/>
</dbReference>
<name>A0ABP7A6M0_9ACTN</name>
<dbReference type="RefSeq" id="WP_231484718.1">
    <property type="nucleotide sequence ID" value="NZ_BAAAZO010000009.1"/>
</dbReference>
<protein>
    <submittedName>
        <fullName evidence="5">Glycerate kinase</fullName>
    </submittedName>
</protein>
<organism evidence="5 6">
    <name type="scientific">Kineosporia mesophila</name>
    <dbReference type="NCBI Taxonomy" id="566012"/>
    <lineage>
        <taxon>Bacteria</taxon>
        <taxon>Bacillati</taxon>
        <taxon>Actinomycetota</taxon>
        <taxon>Actinomycetes</taxon>
        <taxon>Kineosporiales</taxon>
        <taxon>Kineosporiaceae</taxon>
        <taxon>Kineosporia</taxon>
    </lineage>
</organism>
<dbReference type="InterPro" id="IPR004381">
    <property type="entry name" value="Glycerate_kinase"/>
</dbReference>
<dbReference type="Proteomes" id="UP001501074">
    <property type="component" value="Unassembled WGS sequence"/>
</dbReference>
<keyword evidence="6" id="KW-1185">Reference proteome</keyword>
<keyword evidence="2 4" id="KW-0808">Transferase</keyword>
<sequence length="388" mass="38758">MRVVIAPDSFSGTLTSPAAAEALAVGWRRHAPDDDLDLCPLSDGGQGFVDALAAGLDGRLIPLEVTGPAGFPALAVLFVTTEKSGQVTAYLESAQACGLDLVPPAERDPGTATSTGLGTLIAAALEAGATRIVVGVGGVATNDGGAGLLAGLATALGLPGAQALAGRLTGGVTALRGITPADLEVLNPLRERLAGIELVAATDSDVVLLGFKGVSALHAAAKGATPEQAQELDLALADFARAAVDATAQPQKLVALAGAGAGGGLGFGLFLLGATREIGAVLVADAVGLSRRLAGAGVVVTGEGNLDWESLRGTVITAVARLAQEQAVPTVAVAGQIQVGRRELLTVGVESAYPVARNPAEVRASLADPAGRLADRAQRVARTWSPRR</sequence>
<dbReference type="Pfam" id="PF02595">
    <property type="entry name" value="Gly_kinase"/>
    <property type="match status" value="1"/>
</dbReference>
<accession>A0ABP7A6M0</accession>
<evidence type="ECO:0000256" key="3">
    <source>
        <dbReference type="ARBA" id="ARBA00022777"/>
    </source>
</evidence>
<keyword evidence="3 4" id="KW-0418">Kinase</keyword>
<dbReference type="GO" id="GO:0016301">
    <property type="term" value="F:kinase activity"/>
    <property type="evidence" value="ECO:0007669"/>
    <property type="project" value="UniProtKB-KW"/>
</dbReference>
<dbReference type="Gene3D" id="3.90.1510.10">
    <property type="entry name" value="Glycerate kinase, domain 2"/>
    <property type="match status" value="1"/>
</dbReference>
<dbReference type="PANTHER" id="PTHR21599:SF0">
    <property type="entry name" value="GLYCERATE KINASE"/>
    <property type="match status" value="1"/>
</dbReference>
<comment type="caution">
    <text evidence="5">The sequence shown here is derived from an EMBL/GenBank/DDBJ whole genome shotgun (WGS) entry which is preliminary data.</text>
</comment>
<proteinExistence type="inferred from homology"/>
<reference evidence="6" key="1">
    <citation type="journal article" date="2019" name="Int. J. Syst. Evol. Microbiol.">
        <title>The Global Catalogue of Microorganisms (GCM) 10K type strain sequencing project: providing services to taxonomists for standard genome sequencing and annotation.</title>
        <authorList>
            <consortium name="The Broad Institute Genomics Platform"/>
            <consortium name="The Broad Institute Genome Sequencing Center for Infectious Disease"/>
            <person name="Wu L."/>
            <person name="Ma J."/>
        </authorList>
    </citation>
    <scope>NUCLEOTIDE SEQUENCE [LARGE SCALE GENOMIC DNA]</scope>
    <source>
        <strain evidence="6">JCM 16902</strain>
    </source>
</reference>
<evidence type="ECO:0000256" key="4">
    <source>
        <dbReference type="PIRNR" id="PIRNR006078"/>
    </source>
</evidence>
<evidence type="ECO:0000256" key="1">
    <source>
        <dbReference type="ARBA" id="ARBA00006284"/>
    </source>
</evidence>
<dbReference type="EMBL" id="BAAAZO010000009">
    <property type="protein sequence ID" value="GAA3625863.1"/>
    <property type="molecule type" value="Genomic_DNA"/>
</dbReference>
<dbReference type="SUPFAM" id="SSF110738">
    <property type="entry name" value="Glycerate kinase I"/>
    <property type="match status" value="1"/>
</dbReference>
<dbReference type="PANTHER" id="PTHR21599">
    <property type="entry name" value="GLYCERATE KINASE"/>
    <property type="match status" value="1"/>
</dbReference>
<evidence type="ECO:0000256" key="2">
    <source>
        <dbReference type="ARBA" id="ARBA00022679"/>
    </source>
</evidence>
<evidence type="ECO:0000313" key="5">
    <source>
        <dbReference type="EMBL" id="GAA3625863.1"/>
    </source>
</evidence>
<dbReference type="PIRSF" id="PIRSF006078">
    <property type="entry name" value="GlxK"/>
    <property type="match status" value="1"/>
</dbReference>
<dbReference type="Gene3D" id="3.40.50.10350">
    <property type="entry name" value="Glycerate kinase, domain 1"/>
    <property type="match status" value="1"/>
</dbReference>
<gene>
    <name evidence="5" type="ORF">GCM10022223_48820</name>
</gene>